<accession>A0A329SZU7</accession>
<sequence length="50" mass="5958">MKFTNKDLYSLLFTELSPNQACYNTCQNMYKSGNSYTNQVHHLLKRHPNY</sequence>
<dbReference type="Proteomes" id="UP000774804">
    <property type="component" value="Unassembled WGS sequence"/>
</dbReference>
<reference evidence="1" key="2">
    <citation type="submission" date="2018-10" db="EMBL/GenBank/DDBJ databases">
        <title>Effector identification in a new, highly contiguous assembly of the strawberry crown rot pathogen Phytophthora cactorum.</title>
        <authorList>
            <person name="Armitage A.D."/>
            <person name="Nellist C.F."/>
            <person name="Bates H."/>
            <person name="Vickerstaff R.J."/>
            <person name="Harrison R.J."/>
        </authorList>
    </citation>
    <scope>NUCLEOTIDE SEQUENCE</scope>
    <source>
        <strain evidence="1">15-7</strain>
        <strain evidence="2">4032</strain>
        <strain evidence="3">4040</strain>
        <strain evidence="4">P415</strain>
    </source>
</reference>
<dbReference type="OrthoDB" id="110124at2759"/>
<dbReference type="AlphaFoldDB" id="A0A329SZU7"/>
<gene>
    <name evidence="5" type="ORF">PC110_g1791</name>
    <name evidence="1" type="ORF">PC113_g6219</name>
    <name evidence="2" type="ORF">PC115_g5190</name>
    <name evidence="3" type="ORF">PC117_g5934</name>
    <name evidence="4" type="ORF">PC118_g5311</name>
</gene>
<dbReference type="Proteomes" id="UP000251314">
    <property type="component" value="Unassembled WGS sequence"/>
</dbReference>
<dbReference type="VEuPathDB" id="FungiDB:PC110_g1791"/>
<reference evidence="5 6" key="1">
    <citation type="submission" date="2018-01" db="EMBL/GenBank/DDBJ databases">
        <title>Draft genome of the strawberry crown rot pathogen Phytophthora cactorum.</title>
        <authorList>
            <person name="Armitage A.D."/>
            <person name="Lysoe E."/>
            <person name="Nellist C.F."/>
            <person name="Harrison R.J."/>
            <person name="Brurberg M.B."/>
        </authorList>
    </citation>
    <scope>NUCLEOTIDE SEQUENCE [LARGE SCALE GENOMIC DNA]</scope>
    <source>
        <strain evidence="5 6">10300</strain>
    </source>
</reference>
<dbReference type="EMBL" id="RCML01000108">
    <property type="protein sequence ID" value="KAG2991028.1"/>
    <property type="molecule type" value="Genomic_DNA"/>
</dbReference>
<evidence type="ECO:0000313" key="5">
    <source>
        <dbReference type="EMBL" id="RAW42004.1"/>
    </source>
</evidence>
<comment type="caution">
    <text evidence="5">The sequence shown here is derived from an EMBL/GenBank/DDBJ whole genome shotgun (WGS) entry which is preliminary data.</text>
</comment>
<evidence type="ECO:0000313" key="2">
    <source>
        <dbReference type="EMBL" id="KAG2934348.1"/>
    </source>
</evidence>
<organism evidence="5 6">
    <name type="scientific">Phytophthora cactorum</name>
    <dbReference type="NCBI Taxonomy" id="29920"/>
    <lineage>
        <taxon>Eukaryota</taxon>
        <taxon>Sar</taxon>
        <taxon>Stramenopiles</taxon>
        <taxon>Oomycota</taxon>
        <taxon>Peronosporomycetes</taxon>
        <taxon>Peronosporales</taxon>
        <taxon>Peronosporaceae</taxon>
        <taxon>Phytophthora</taxon>
    </lineage>
</organism>
<dbReference type="Proteomes" id="UP000735874">
    <property type="component" value="Unassembled WGS sequence"/>
</dbReference>
<evidence type="ECO:0008006" key="7">
    <source>
        <dbReference type="Google" id="ProtNLM"/>
    </source>
</evidence>
<dbReference type="Proteomes" id="UP000697107">
    <property type="component" value="Unassembled WGS sequence"/>
</dbReference>
<name>A0A329SZU7_9STRA</name>
<protein>
    <recommendedName>
        <fullName evidence="7">BED-type domain-containing protein</fullName>
    </recommendedName>
</protein>
<dbReference type="EMBL" id="RCMG01000126">
    <property type="protein sequence ID" value="KAG2862537.1"/>
    <property type="molecule type" value="Genomic_DNA"/>
</dbReference>
<proteinExistence type="predicted"/>
<evidence type="ECO:0000313" key="1">
    <source>
        <dbReference type="EMBL" id="KAG2862537.1"/>
    </source>
</evidence>
<evidence type="ECO:0000313" key="4">
    <source>
        <dbReference type="EMBL" id="KAG2991028.1"/>
    </source>
</evidence>
<dbReference type="Proteomes" id="UP000736787">
    <property type="component" value="Unassembled WGS sequence"/>
</dbReference>
<dbReference type="EMBL" id="RCMI01000105">
    <property type="protein sequence ID" value="KAG2934348.1"/>
    <property type="molecule type" value="Genomic_DNA"/>
</dbReference>
<evidence type="ECO:0000313" key="6">
    <source>
        <dbReference type="Proteomes" id="UP000251314"/>
    </source>
</evidence>
<dbReference type="EMBL" id="RCMK01000108">
    <property type="protein sequence ID" value="KAG2948567.1"/>
    <property type="molecule type" value="Genomic_DNA"/>
</dbReference>
<evidence type="ECO:0000313" key="3">
    <source>
        <dbReference type="EMBL" id="KAG2948567.1"/>
    </source>
</evidence>
<dbReference type="EMBL" id="MJFZ01000021">
    <property type="protein sequence ID" value="RAW42004.1"/>
    <property type="molecule type" value="Genomic_DNA"/>
</dbReference>
<keyword evidence="6" id="KW-1185">Reference proteome</keyword>